<protein>
    <submittedName>
        <fullName evidence="2">Uncharacterized protein</fullName>
    </submittedName>
</protein>
<accession>A0ABS4CRC7</accession>
<keyword evidence="1" id="KW-1133">Transmembrane helix</keyword>
<dbReference type="EMBL" id="JAFDST010000001">
    <property type="protein sequence ID" value="MBP1079706.1"/>
    <property type="molecule type" value="Genomic_DNA"/>
</dbReference>
<comment type="caution">
    <text evidence="2">The sequence shown here is derived from an EMBL/GenBank/DDBJ whole genome shotgun (WGS) entry which is preliminary data.</text>
</comment>
<feature type="transmembrane region" description="Helical" evidence="1">
    <location>
        <begin position="9"/>
        <end position="30"/>
    </location>
</feature>
<sequence length="67" mass="7505">MKQKSGSTIFLKVVVFLIGIVVLALCIFLLPEIASRDAEANPETAYLQYPFLVCAYVLSIPFKHLNF</sequence>
<gene>
    <name evidence="2" type="ORF">JOC74_000194</name>
</gene>
<evidence type="ECO:0000256" key="1">
    <source>
        <dbReference type="SAM" id="Phobius"/>
    </source>
</evidence>
<proteinExistence type="predicted"/>
<keyword evidence="1" id="KW-0812">Transmembrane</keyword>
<name>A0ABS4CRC7_9BACI</name>
<feature type="transmembrane region" description="Helical" evidence="1">
    <location>
        <begin position="45"/>
        <end position="62"/>
    </location>
</feature>
<organism evidence="2 3">
    <name type="scientific">Bacillus capparidis</name>
    <dbReference type="NCBI Taxonomy" id="1840411"/>
    <lineage>
        <taxon>Bacteria</taxon>
        <taxon>Bacillati</taxon>
        <taxon>Bacillota</taxon>
        <taxon>Bacilli</taxon>
        <taxon>Bacillales</taxon>
        <taxon>Bacillaceae</taxon>
        <taxon>Bacillus</taxon>
    </lineage>
</organism>
<dbReference type="Proteomes" id="UP000674416">
    <property type="component" value="Unassembled WGS sequence"/>
</dbReference>
<reference evidence="2 3" key="1">
    <citation type="submission" date="2021-01" db="EMBL/GenBank/DDBJ databases">
        <title>Genomic Encyclopedia of Type Strains, Phase IV (KMG-IV): sequencing the most valuable type-strain genomes for metagenomic binning, comparative biology and taxonomic classification.</title>
        <authorList>
            <person name="Goeker M."/>
        </authorList>
    </citation>
    <scope>NUCLEOTIDE SEQUENCE [LARGE SCALE GENOMIC DNA]</scope>
    <source>
        <strain evidence="2 3">DSM 103394</strain>
    </source>
</reference>
<evidence type="ECO:0000313" key="3">
    <source>
        <dbReference type="Proteomes" id="UP000674416"/>
    </source>
</evidence>
<keyword evidence="1" id="KW-0472">Membrane</keyword>
<keyword evidence="3" id="KW-1185">Reference proteome</keyword>
<evidence type="ECO:0000313" key="2">
    <source>
        <dbReference type="EMBL" id="MBP1079706.1"/>
    </source>
</evidence>